<dbReference type="OrthoDB" id="10409245at2759"/>
<feature type="transmembrane region" description="Helical" evidence="1">
    <location>
        <begin position="105"/>
        <end position="123"/>
    </location>
</feature>
<comment type="caution">
    <text evidence="2">The sequence shown here is derived from an EMBL/GenBank/DDBJ whole genome shotgun (WGS) entry which is preliminary data.</text>
</comment>
<feature type="transmembrane region" description="Helical" evidence="1">
    <location>
        <begin position="203"/>
        <end position="226"/>
    </location>
</feature>
<keyword evidence="3" id="KW-1185">Reference proteome</keyword>
<evidence type="ECO:0000313" key="2">
    <source>
        <dbReference type="EMBL" id="KAF0541977.1"/>
    </source>
</evidence>
<dbReference type="Proteomes" id="UP000439903">
    <property type="component" value="Unassembled WGS sequence"/>
</dbReference>
<proteinExistence type="predicted"/>
<protein>
    <submittedName>
        <fullName evidence="2">Uncharacterized protein</fullName>
    </submittedName>
</protein>
<keyword evidence="1" id="KW-0812">Transmembrane</keyword>
<dbReference type="EMBL" id="WTPW01000147">
    <property type="protein sequence ID" value="KAF0541977.1"/>
    <property type="molecule type" value="Genomic_DNA"/>
</dbReference>
<reference evidence="2 3" key="1">
    <citation type="journal article" date="2019" name="Environ. Microbiol.">
        <title>At the nexus of three kingdoms: the genome of the mycorrhizal fungus Gigaspora margarita provides insights into plant, endobacterial and fungal interactions.</title>
        <authorList>
            <person name="Venice F."/>
            <person name="Ghignone S."/>
            <person name="Salvioli di Fossalunga A."/>
            <person name="Amselem J."/>
            <person name="Novero M."/>
            <person name="Xianan X."/>
            <person name="Sedzielewska Toro K."/>
            <person name="Morin E."/>
            <person name="Lipzen A."/>
            <person name="Grigoriev I.V."/>
            <person name="Henrissat B."/>
            <person name="Martin F.M."/>
            <person name="Bonfante P."/>
        </authorList>
    </citation>
    <scope>NUCLEOTIDE SEQUENCE [LARGE SCALE GENOMIC DNA]</scope>
    <source>
        <strain evidence="2 3">BEG34</strain>
    </source>
</reference>
<feature type="transmembrane region" description="Helical" evidence="1">
    <location>
        <begin position="155"/>
        <end position="177"/>
    </location>
</feature>
<dbReference type="AlphaFoldDB" id="A0A8H4AXC5"/>
<feature type="transmembrane region" description="Helical" evidence="1">
    <location>
        <begin position="238"/>
        <end position="259"/>
    </location>
</feature>
<name>A0A8H4AXC5_GIGMA</name>
<evidence type="ECO:0000313" key="3">
    <source>
        <dbReference type="Proteomes" id="UP000439903"/>
    </source>
</evidence>
<keyword evidence="1" id="KW-1133">Transmembrane helix</keyword>
<evidence type="ECO:0000256" key="1">
    <source>
        <dbReference type="SAM" id="Phobius"/>
    </source>
</evidence>
<feature type="transmembrane region" description="Helical" evidence="1">
    <location>
        <begin position="297"/>
        <end position="315"/>
    </location>
</feature>
<gene>
    <name evidence="2" type="ORF">F8M41_004959</name>
</gene>
<accession>A0A8H4AXC5</accession>
<organism evidence="2 3">
    <name type="scientific">Gigaspora margarita</name>
    <dbReference type="NCBI Taxonomy" id="4874"/>
    <lineage>
        <taxon>Eukaryota</taxon>
        <taxon>Fungi</taxon>
        <taxon>Fungi incertae sedis</taxon>
        <taxon>Mucoromycota</taxon>
        <taxon>Glomeromycotina</taxon>
        <taxon>Glomeromycetes</taxon>
        <taxon>Diversisporales</taxon>
        <taxon>Gigasporaceae</taxon>
        <taxon>Gigaspora</taxon>
    </lineage>
</organism>
<sequence>MFVDFSTFIPSTSNVPSKVTPTTFKPSVSEMMPTATESINKTFPIDINRLDISTSILSASNIPSKVTPTSLKPSVSEMMPTATEFINKTFPIDINLPNRLDVREIATVVAFTVMVIIIGVLFYKRNKYPKKVKKVNNDNNEPNIKNFLGIFTPQYGSFISIAWMIIWMLFSGCVMAFSKYSFTISEFRYYNEHVNVVIQFDDVLRWIGISTMLISIALWPGIFLIICKSSSMTIQKFVKIFIFEIFYFILSNVAFISVYEYAGIKCQEHCYNYYNLGIYVERFLVKMYENTYTDFNMPLWMIPLILGTFPSDLFYNKFQNHEAIKVLFCNSNLFKESNSSFELVIKPPGNEVYDNNENLQFHQLIK</sequence>
<keyword evidence="1" id="KW-0472">Membrane</keyword>